<keyword evidence="2" id="KW-1185">Reference proteome</keyword>
<organism evidence="1 2">
    <name type="scientific">Danaus plexippus plexippus</name>
    <dbReference type="NCBI Taxonomy" id="278856"/>
    <lineage>
        <taxon>Eukaryota</taxon>
        <taxon>Metazoa</taxon>
        <taxon>Ecdysozoa</taxon>
        <taxon>Arthropoda</taxon>
        <taxon>Hexapoda</taxon>
        <taxon>Insecta</taxon>
        <taxon>Pterygota</taxon>
        <taxon>Neoptera</taxon>
        <taxon>Endopterygota</taxon>
        <taxon>Lepidoptera</taxon>
        <taxon>Glossata</taxon>
        <taxon>Ditrysia</taxon>
        <taxon>Papilionoidea</taxon>
        <taxon>Nymphalidae</taxon>
        <taxon>Danainae</taxon>
        <taxon>Danaini</taxon>
        <taxon>Danaina</taxon>
        <taxon>Danaus</taxon>
        <taxon>Danaus</taxon>
    </lineage>
</organism>
<proteinExistence type="predicted"/>
<gene>
    <name evidence="1" type="ORF">KGM_215900A</name>
</gene>
<dbReference type="InParanoid" id="A0A212FKA2"/>
<evidence type="ECO:0000313" key="2">
    <source>
        <dbReference type="Proteomes" id="UP000007151"/>
    </source>
</evidence>
<protein>
    <submittedName>
        <fullName evidence="1">Cuticular protein RR-2 motif 98</fullName>
    </submittedName>
</protein>
<dbReference type="Proteomes" id="UP000007151">
    <property type="component" value="Unassembled WGS sequence"/>
</dbReference>
<reference evidence="1 2" key="1">
    <citation type="journal article" date="2011" name="Cell">
        <title>The monarch butterfly genome yields insights into long-distance migration.</title>
        <authorList>
            <person name="Zhan S."/>
            <person name="Merlin C."/>
            <person name="Boore J.L."/>
            <person name="Reppert S.M."/>
        </authorList>
    </citation>
    <scope>NUCLEOTIDE SEQUENCE [LARGE SCALE GENOMIC DNA]</scope>
    <source>
        <strain evidence="1">F-2</strain>
    </source>
</reference>
<evidence type="ECO:0000313" key="1">
    <source>
        <dbReference type="EMBL" id="OWR54168.1"/>
    </source>
</evidence>
<feature type="non-terminal residue" evidence="1">
    <location>
        <position position="12"/>
    </location>
</feature>
<name>A0A212FKA2_DANPL</name>
<dbReference type="EMBL" id="AGBW02008093">
    <property type="protein sequence ID" value="OWR54168.1"/>
    <property type="molecule type" value="Genomic_DNA"/>
</dbReference>
<sequence length="12" mass="1318">MSTGIPLSKPMR</sequence>
<dbReference type="KEGG" id="dpl:KGM_215900A"/>
<comment type="caution">
    <text evidence="1">The sequence shown here is derived from an EMBL/GenBank/DDBJ whole genome shotgun (WGS) entry which is preliminary data.</text>
</comment>
<accession>A0A212FKA2</accession>